<dbReference type="AlphaFoldDB" id="G3B683"/>
<name>G3B683_CANTC</name>
<evidence type="ECO:0000256" key="17">
    <source>
        <dbReference type="ARBA" id="ARBA00023264"/>
    </source>
</evidence>
<evidence type="ECO:0000256" key="11">
    <source>
        <dbReference type="ARBA" id="ARBA00022792"/>
    </source>
</evidence>
<dbReference type="GO" id="GO:0005743">
    <property type="term" value="C:mitochondrial inner membrane"/>
    <property type="evidence" value="ECO:0007669"/>
    <property type="project" value="UniProtKB-SubCell"/>
</dbReference>
<evidence type="ECO:0000256" key="16">
    <source>
        <dbReference type="ARBA" id="ARBA00023209"/>
    </source>
</evidence>
<evidence type="ECO:0000256" key="8">
    <source>
        <dbReference type="ARBA" id="ARBA00022516"/>
    </source>
</evidence>
<keyword evidence="12" id="KW-0460">Magnesium</keyword>
<dbReference type="EMBL" id="GL996524">
    <property type="protein sequence ID" value="EGV63408.1"/>
    <property type="molecule type" value="Genomic_DNA"/>
</dbReference>
<accession>G3B683</accession>
<dbReference type="GO" id="GO:0016024">
    <property type="term" value="P:CDP-diacylglycerol biosynthetic process"/>
    <property type="evidence" value="ECO:0007669"/>
    <property type="project" value="UniProtKB-UniPathway"/>
</dbReference>
<reference evidence="19 20" key="1">
    <citation type="journal article" date="2011" name="Proc. Natl. Acad. Sci. U.S.A.">
        <title>Comparative genomics of xylose-fermenting fungi for enhanced biofuel production.</title>
        <authorList>
            <person name="Wohlbach D.J."/>
            <person name="Kuo A."/>
            <person name="Sato T.K."/>
            <person name="Potts K.M."/>
            <person name="Salamov A.A."/>
            <person name="LaButti K.M."/>
            <person name="Sun H."/>
            <person name="Clum A."/>
            <person name="Pangilinan J.L."/>
            <person name="Lindquist E.A."/>
            <person name="Lucas S."/>
            <person name="Lapidus A."/>
            <person name="Jin M."/>
            <person name="Gunawan C."/>
            <person name="Balan V."/>
            <person name="Dale B.E."/>
            <person name="Jeffries T.W."/>
            <person name="Zinkel R."/>
            <person name="Barry K.W."/>
            <person name="Grigoriev I.V."/>
            <person name="Gasch A.P."/>
        </authorList>
    </citation>
    <scope>NUCLEOTIDE SEQUENCE [LARGE SCALE GENOMIC DNA]</scope>
    <source>
        <strain evidence="20">ATCC 10573 / BCRC 21748 / CBS 615 / JCM 9827 / NBRC 10315 / NRRL Y-1498 / VKM Y-70</strain>
    </source>
</reference>
<dbReference type="InterPro" id="IPR015222">
    <property type="entry name" value="Tam41"/>
</dbReference>
<dbReference type="EC" id="2.7.7.41" evidence="6"/>
<proteinExistence type="inferred from homology"/>
<keyword evidence="15" id="KW-0472">Membrane</keyword>
<evidence type="ECO:0000256" key="18">
    <source>
        <dbReference type="ARBA" id="ARBA00029893"/>
    </source>
</evidence>
<keyword evidence="16" id="KW-0594">Phospholipid biosynthesis</keyword>
<dbReference type="Proteomes" id="UP000000707">
    <property type="component" value="Unassembled WGS sequence"/>
</dbReference>
<dbReference type="PANTHER" id="PTHR13619">
    <property type="entry name" value="PHOSPHATIDATE CYTIDYLYLTRANSFERASE, MITOCHONDRIAL"/>
    <property type="match status" value="1"/>
</dbReference>
<evidence type="ECO:0000256" key="9">
    <source>
        <dbReference type="ARBA" id="ARBA00022679"/>
    </source>
</evidence>
<keyword evidence="8" id="KW-0444">Lipid biosynthesis</keyword>
<sequence length="198" mass="22050">MFLAGRLQKPVRFIGGDGTLAKLNEYNLHSAMVVAVLLLNTSNFTKTALYETITSLSYLGDPRMSVGGENPNKVRNIVSKQYDRFDRIYGPVLNGLKSRQLLQIDEPAGQIRVTIGSHSRHELLLQLPKHFRSVLQSNSGQTLAQLAQSPQLQHQMAQALRKTVSYPAVVQSAKGLITAGIYKSISYLIQKRIKYLRG</sequence>
<evidence type="ECO:0000256" key="6">
    <source>
        <dbReference type="ARBA" id="ARBA00012487"/>
    </source>
</evidence>
<protein>
    <recommendedName>
        <fullName evidence="7">Phosphatidate cytidylyltransferase, mitochondrial</fullName>
        <ecNumber evidence="6">2.7.7.41</ecNumber>
    </recommendedName>
    <alternativeName>
        <fullName evidence="18">CDP-diacylglycerol synthase</fullName>
    </alternativeName>
</protein>
<evidence type="ECO:0000256" key="14">
    <source>
        <dbReference type="ARBA" id="ARBA00023128"/>
    </source>
</evidence>
<comment type="pathway">
    <text evidence="4">Lipid metabolism.</text>
</comment>
<evidence type="ECO:0000313" key="19">
    <source>
        <dbReference type="EMBL" id="EGV63408.1"/>
    </source>
</evidence>
<keyword evidence="14" id="KW-0496">Mitochondrion</keyword>
<evidence type="ECO:0000256" key="1">
    <source>
        <dbReference type="ARBA" id="ARBA00001946"/>
    </source>
</evidence>
<dbReference type="GO" id="GO:0004605">
    <property type="term" value="F:phosphatidate cytidylyltransferase activity"/>
    <property type="evidence" value="ECO:0007669"/>
    <property type="project" value="UniProtKB-EC"/>
</dbReference>
<comment type="similarity">
    <text evidence="5">Belongs to the TAM41 family.</text>
</comment>
<keyword evidence="17" id="KW-1208">Phospholipid metabolism</keyword>
<comment type="subcellular location">
    <subcellularLocation>
        <location evidence="2">Mitochondrion inner membrane</location>
        <topology evidence="2">Peripheral membrane protein</topology>
        <orientation evidence="2">Matrix side</orientation>
    </subcellularLocation>
</comment>
<gene>
    <name evidence="19" type="ORF">CANTEDRAFT_123619</name>
</gene>
<dbReference type="OrthoDB" id="341477at2759"/>
<keyword evidence="10" id="KW-0548">Nucleotidyltransferase</keyword>
<comment type="pathway">
    <text evidence="3">Phospholipid metabolism; CDP-diacylglycerol biosynthesis; CDP-diacylglycerol from sn-glycerol 3-phosphate: step 3/3.</text>
</comment>
<comment type="cofactor">
    <cofactor evidence="1">
        <name>Mg(2+)</name>
        <dbReference type="ChEBI" id="CHEBI:18420"/>
    </cofactor>
</comment>
<dbReference type="Pfam" id="PF09139">
    <property type="entry name" value="Tam41_Mmp37"/>
    <property type="match status" value="1"/>
</dbReference>
<evidence type="ECO:0000313" key="20">
    <source>
        <dbReference type="Proteomes" id="UP000000707"/>
    </source>
</evidence>
<keyword evidence="11" id="KW-0999">Mitochondrion inner membrane</keyword>
<evidence type="ECO:0000256" key="3">
    <source>
        <dbReference type="ARBA" id="ARBA00005119"/>
    </source>
</evidence>
<keyword evidence="13" id="KW-0443">Lipid metabolism</keyword>
<dbReference type="UniPathway" id="UPA00557">
    <property type="reaction ID" value="UER00614"/>
</dbReference>
<evidence type="ECO:0000256" key="10">
    <source>
        <dbReference type="ARBA" id="ARBA00022695"/>
    </source>
</evidence>
<evidence type="ECO:0000256" key="5">
    <source>
        <dbReference type="ARBA" id="ARBA00005458"/>
    </source>
</evidence>
<evidence type="ECO:0000256" key="13">
    <source>
        <dbReference type="ARBA" id="ARBA00023098"/>
    </source>
</evidence>
<evidence type="ECO:0000256" key="12">
    <source>
        <dbReference type="ARBA" id="ARBA00022842"/>
    </source>
</evidence>
<dbReference type="PANTHER" id="PTHR13619:SF0">
    <property type="entry name" value="PHOSPHATIDATE CYTIDYLYLTRANSFERASE, MITOCHONDRIAL"/>
    <property type="match status" value="1"/>
</dbReference>
<evidence type="ECO:0000256" key="2">
    <source>
        <dbReference type="ARBA" id="ARBA00004443"/>
    </source>
</evidence>
<keyword evidence="20" id="KW-1185">Reference proteome</keyword>
<dbReference type="GO" id="GO:0032049">
    <property type="term" value="P:cardiolipin biosynthetic process"/>
    <property type="evidence" value="ECO:0007669"/>
    <property type="project" value="InterPro"/>
</dbReference>
<evidence type="ECO:0000256" key="15">
    <source>
        <dbReference type="ARBA" id="ARBA00023136"/>
    </source>
</evidence>
<dbReference type="HOGENOM" id="CLU_1349632_0_0_1"/>
<keyword evidence="9" id="KW-0808">Transferase</keyword>
<evidence type="ECO:0000256" key="7">
    <source>
        <dbReference type="ARBA" id="ARBA00018337"/>
    </source>
</evidence>
<organism evidence="20">
    <name type="scientific">Candida tenuis (strain ATCC 10573 / BCRC 21748 / CBS 615 / JCM 9827 / NBRC 10315 / NRRL Y-1498 / VKM Y-70)</name>
    <name type="common">Yeast</name>
    <name type="synonym">Yamadazyma tenuis</name>
    <dbReference type="NCBI Taxonomy" id="590646"/>
    <lineage>
        <taxon>Eukaryota</taxon>
        <taxon>Fungi</taxon>
        <taxon>Dikarya</taxon>
        <taxon>Ascomycota</taxon>
        <taxon>Saccharomycotina</taxon>
        <taxon>Pichiomycetes</taxon>
        <taxon>Debaryomycetaceae</taxon>
        <taxon>Yamadazyma</taxon>
    </lineage>
</organism>
<evidence type="ECO:0000256" key="4">
    <source>
        <dbReference type="ARBA" id="ARBA00005189"/>
    </source>
</evidence>